<accession>A1S0D4</accession>
<evidence type="ECO:0008006" key="5">
    <source>
        <dbReference type="Google" id="ProtNLM"/>
    </source>
</evidence>
<dbReference type="KEGG" id="tpe:Tpen_1517"/>
<name>A1S0D4_THEPD</name>
<dbReference type="EMBL" id="CP000505">
    <property type="protein sequence ID" value="ABL78914.1"/>
    <property type="molecule type" value="Genomic_DNA"/>
</dbReference>
<evidence type="ECO:0000313" key="3">
    <source>
        <dbReference type="EMBL" id="ABL78914.1"/>
    </source>
</evidence>
<evidence type="ECO:0000256" key="2">
    <source>
        <dbReference type="SAM" id="Phobius"/>
    </source>
</evidence>
<feature type="coiled-coil region" evidence="1">
    <location>
        <begin position="70"/>
        <end position="118"/>
    </location>
</feature>
<dbReference type="Gene3D" id="1.20.1270.70">
    <property type="entry name" value="Designed single chain three-helix bundle"/>
    <property type="match status" value="1"/>
</dbReference>
<gene>
    <name evidence="3" type="ordered locus">Tpen_1517</name>
</gene>
<dbReference type="Proteomes" id="UP000000641">
    <property type="component" value="Chromosome"/>
</dbReference>
<evidence type="ECO:0000313" key="4">
    <source>
        <dbReference type="Proteomes" id="UP000000641"/>
    </source>
</evidence>
<organism evidence="3 4">
    <name type="scientific">Thermofilum pendens (strain DSM 2475 / Hrk 5)</name>
    <dbReference type="NCBI Taxonomy" id="368408"/>
    <lineage>
        <taxon>Archaea</taxon>
        <taxon>Thermoproteota</taxon>
        <taxon>Thermoprotei</taxon>
        <taxon>Thermofilales</taxon>
        <taxon>Thermofilaceae</taxon>
        <taxon>Thermofilum</taxon>
    </lineage>
</organism>
<dbReference type="RefSeq" id="WP_011753179.1">
    <property type="nucleotide sequence ID" value="NC_008698.1"/>
</dbReference>
<proteinExistence type="predicted"/>
<dbReference type="AlphaFoldDB" id="A1S0D4"/>
<dbReference type="GeneID" id="4601113"/>
<protein>
    <recommendedName>
        <fullName evidence="5">DUF1640 domain-containing protein</fullName>
    </recommendedName>
</protein>
<dbReference type="eggNOG" id="arCOG03724">
    <property type="taxonomic scope" value="Archaea"/>
</dbReference>
<reference evidence="4" key="1">
    <citation type="journal article" date="2008" name="J. Bacteriol.">
        <title>Genome sequence of Thermofilum pendens reveals an exceptional loss of biosynthetic pathways without genome reduction.</title>
        <authorList>
            <person name="Anderson I."/>
            <person name="Rodriguez J."/>
            <person name="Susanti D."/>
            <person name="Porat I."/>
            <person name="Reich C."/>
            <person name="Ulrich L.E."/>
            <person name="Elkins J.G."/>
            <person name="Mavromatis K."/>
            <person name="Lykidis A."/>
            <person name="Kim E."/>
            <person name="Thompson L.S."/>
            <person name="Nolan M."/>
            <person name="Land M."/>
            <person name="Copeland A."/>
            <person name="Lapidus A."/>
            <person name="Lucas S."/>
            <person name="Detter C."/>
            <person name="Zhulin I.B."/>
            <person name="Olsen G.J."/>
            <person name="Whitman W."/>
            <person name="Mukhopadhyay B."/>
            <person name="Bristow J."/>
            <person name="Kyrpides N."/>
        </authorList>
    </citation>
    <scope>NUCLEOTIDE SEQUENCE [LARGE SCALE GENOMIC DNA]</scope>
    <source>
        <strain evidence="4">DSM 2475 / Hrk 5</strain>
    </source>
</reference>
<keyword evidence="4" id="KW-1185">Reference proteome</keyword>
<feature type="transmembrane region" description="Helical" evidence="2">
    <location>
        <begin position="121"/>
        <end position="142"/>
    </location>
</feature>
<keyword evidence="1" id="KW-0175">Coiled coil</keyword>
<dbReference type="EnsemblBacteria" id="ABL78914">
    <property type="protein sequence ID" value="ABL78914"/>
    <property type="gene ID" value="Tpen_1517"/>
</dbReference>
<sequence length="148" mass="16930">MSLSIAEKLLEELRQREDLRRGLAEELVSEIFGDRRLRIAVLTALYRDVATKQDLKELREGIRGDIVSRADTVEQKIGALEQRFNSLEQRINLLEQKIDLVERRVGSLEQRIARLEGMMGLFVKLFIAFNVPILVGVVGILLKMALFP</sequence>
<dbReference type="STRING" id="368408.Tpen_1517"/>
<keyword evidence="2" id="KW-0812">Transmembrane</keyword>
<dbReference type="HOGENOM" id="CLU_1754806_0_0_2"/>
<evidence type="ECO:0000256" key="1">
    <source>
        <dbReference type="SAM" id="Coils"/>
    </source>
</evidence>
<keyword evidence="2" id="KW-1133">Transmembrane helix</keyword>
<keyword evidence="2" id="KW-0472">Membrane</keyword>
<dbReference type="SUPFAM" id="SSF57997">
    <property type="entry name" value="Tropomyosin"/>
    <property type="match status" value="1"/>
</dbReference>